<feature type="compositionally biased region" description="Low complexity" evidence="1">
    <location>
        <begin position="288"/>
        <end position="305"/>
    </location>
</feature>
<sequence length="401" mass="44585">MSKNTILYAIIFSVILCLSGNTAFSQLKVKGDNGKVIIGTVPDESSQQYVEDFDNILSASIFGKGEFYRSGAKLSFGDFGRRDYWGWNVFVGEYYTTEPTDTDKLWLHGKNGFYLTYGRAEPKQTILSFNVNGDRRLHLNTELFAQGLKIPANSSSQQNAGIIKSSLDKINKIEGITYQYKFFNNQTSSSTQGGSAKEIADAVFFNNLNEQMNNYAPQKNGFNSNQLKEFFPELVETDKDGNSYIDYTGLIPVLVEAIKEQSKIITAQSLKLKEMGLLSEDISTMSESSTDSNFTTKSSTSDTNTTTDTINSILANAFLYQNTPNPFNTTTEIKYFLPEGSTNAYIYVFNLQGNLLLTYNLSDNGFGSVIINGSSLNAGMYIYSLVVNGQEAETKRMILTK</sequence>
<reference evidence="3" key="1">
    <citation type="submission" date="2019-08" db="EMBL/GenBank/DDBJ databases">
        <authorList>
            <person name="Kucharzyk K."/>
            <person name="Murdoch R.W."/>
            <person name="Higgins S."/>
            <person name="Loffler F."/>
        </authorList>
    </citation>
    <scope>NUCLEOTIDE SEQUENCE</scope>
</reference>
<feature type="domain" description="Secretion system C-terminal sorting" evidence="2">
    <location>
        <begin position="324"/>
        <end position="398"/>
    </location>
</feature>
<organism evidence="3">
    <name type="scientific">bioreactor metagenome</name>
    <dbReference type="NCBI Taxonomy" id="1076179"/>
    <lineage>
        <taxon>unclassified sequences</taxon>
        <taxon>metagenomes</taxon>
        <taxon>ecological metagenomes</taxon>
    </lineage>
</organism>
<dbReference type="NCBIfam" id="TIGR04183">
    <property type="entry name" value="Por_Secre_tail"/>
    <property type="match status" value="1"/>
</dbReference>
<dbReference type="Pfam" id="PF18962">
    <property type="entry name" value="Por_Secre_tail"/>
    <property type="match status" value="1"/>
</dbReference>
<evidence type="ECO:0000313" key="3">
    <source>
        <dbReference type="EMBL" id="MPL73424.1"/>
    </source>
</evidence>
<gene>
    <name evidence="3" type="ORF">SDC9_19224</name>
</gene>
<evidence type="ECO:0000256" key="1">
    <source>
        <dbReference type="SAM" id="MobiDB-lite"/>
    </source>
</evidence>
<feature type="region of interest" description="Disordered" evidence="1">
    <location>
        <begin position="286"/>
        <end position="305"/>
    </location>
</feature>
<evidence type="ECO:0000259" key="2">
    <source>
        <dbReference type="Pfam" id="PF18962"/>
    </source>
</evidence>
<dbReference type="AlphaFoldDB" id="A0A644U2F0"/>
<dbReference type="InterPro" id="IPR026444">
    <property type="entry name" value="Secre_tail"/>
</dbReference>
<protein>
    <recommendedName>
        <fullName evidence="2">Secretion system C-terminal sorting domain-containing protein</fullName>
    </recommendedName>
</protein>
<proteinExistence type="predicted"/>
<comment type="caution">
    <text evidence="3">The sequence shown here is derived from an EMBL/GenBank/DDBJ whole genome shotgun (WGS) entry which is preliminary data.</text>
</comment>
<dbReference type="EMBL" id="VSSQ01000072">
    <property type="protein sequence ID" value="MPL73424.1"/>
    <property type="molecule type" value="Genomic_DNA"/>
</dbReference>
<name>A0A644U2F0_9ZZZZ</name>
<accession>A0A644U2F0</accession>